<evidence type="ECO:0008006" key="4">
    <source>
        <dbReference type="Google" id="ProtNLM"/>
    </source>
</evidence>
<gene>
    <name evidence="2" type="ORF">SAMN00808754_0799</name>
</gene>
<feature type="region of interest" description="Disordered" evidence="1">
    <location>
        <begin position="59"/>
        <end position="82"/>
    </location>
</feature>
<dbReference type="SUPFAM" id="SSF56349">
    <property type="entry name" value="DNA breaking-rejoining enzymes"/>
    <property type="match status" value="1"/>
</dbReference>
<protein>
    <recommendedName>
        <fullName evidence="4">Phage integrase family protein</fullName>
    </recommendedName>
</protein>
<sequence>MATEISQKPGCNTRVVQGILGHKRPETTVGYKRADSEIMKEVVRERFDMIDVRPKVKDDIAATAPPAGKTENRKENKNPNLKPTFTLSPEIYVFVNRKVDHLIS</sequence>
<evidence type="ECO:0000313" key="3">
    <source>
        <dbReference type="Proteomes" id="UP000192569"/>
    </source>
</evidence>
<keyword evidence="3" id="KW-1185">Reference proteome</keyword>
<accession>A0A1W1VIF2</accession>
<evidence type="ECO:0000256" key="1">
    <source>
        <dbReference type="SAM" id="MobiDB-lite"/>
    </source>
</evidence>
<reference evidence="2 3" key="1">
    <citation type="submission" date="2017-04" db="EMBL/GenBank/DDBJ databases">
        <authorList>
            <person name="Afonso C.L."/>
            <person name="Miller P.J."/>
            <person name="Scott M.A."/>
            <person name="Spackman E."/>
            <person name="Goraichik I."/>
            <person name="Dimitrov K.M."/>
            <person name="Suarez D.L."/>
            <person name="Swayne D.E."/>
        </authorList>
    </citation>
    <scope>NUCLEOTIDE SEQUENCE [LARGE SCALE GENOMIC DNA]</scope>
    <source>
        <strain evidence="2 3">ToBE</strain>
    </source>
</reference>
<dbReference type="EMBL" id="LT838272">
    <property type="protein sequence ID" value="SMB93142.1"/>
    <property type="molecule type" value="Genomic_DNA"/>
</dbReference>
<proteinExistence type="predicted"/>
<dbReference type="Proteomes" id="UP000192569">
    <property type="component" value="Chromosome I"/>
</dbReference>
<organism evidence="2 3">
    <name type="scientific">Thermanaeromonas toyohensis ToBE</name>
    <dbReference type="NCBI Taxonomy" id="698762"/>
    <lineage>
        <taxon>Bacteria</taxon>
        <taxon>Bacillati</taxon>
        <taxon>Bacillota</taxon>
        <taxon>Clostridia</taxon>
        <taxon>Neomoorellales</taxon>
        <taxon>Neomoorellaceae</taxon>
        <taxon>Thermanaeromonas</taxon>
    </lineage>
</organism>
<name>A0A1W1VIF2_9FIRM</name>
<dbReference type="GO" id="GO:0003677">
    <property type="term" value="F:DNA binding"/>
    <property type="evidence" value="ECO:0007669"/>
    <property type="project" value="InterPro"/>
</dbReference>
<dbReference type="InterPro" id="IPR011010">
    <property type="entry name" value="DNA_brk_join_enz"/>
</dbReference>
<dbReference type="AlphaFoldDB" id="A0A1W1VIF2"/>
<evidence type="ECO:0000313" key="2">
    <source>
        <dbReference type="EMBL" id="SMB93142.1"/>
    </source>
</evidence>